<keyword evidence="2" id="KW-1133">Transmembrane helix</keyword>
<gene>
    <name evidence="4" type="ORF">RMSM_05823</name>
</gene>
<dbReference type="Pfam" id="PF07596">
    <property type="entry name" value="SBP_bac_10"/>
    <property type="match status" value="1"/>
</dbReference>
<evidence type="ECO:0000256" key="2">
    <source>
        <dbReference type="SAM" id="Phobius"/>
    </source>
</evidence>
<sequence>MKHPLTERRQGFTLVELLVVIAIIGVLVGLLLPAVQAAREAARRMQCSNKLKQLGLATHNFASTYQDQLPMLGEAQEGGHWSAFVMPFCEQNNLYEALTFGSTNWAAGAALEDASLDSSNPRDRQVAACETSISVMRCPSSIAPEGVFDASVYSPPWFVAARAPANYLAVVTGIQPNDWKPALGWGRDNLPTWGDGQTTKHHSELDGMIQTRPLDKSRIAQGGPGGGTKLRDVIDGLSNTLMLGEAEPDPELASIASTAENANSGRKDHWAIGGDDFDNWEGTDWSEMGGSTAVQINYPKPIDIPTADDSPEWGAYEVSFSSQHPGGAQFCYGDGSVRFLTESIDQILFSALGTRDGGEVVSEP</sequence>
<dbReference type="Proteomes" id="UP000011991">
    <property type="component" value="Unassembled WGS sequence"/>
</dbReference>
<evidence type="ECO:0000313" key="4">
    <source>
        <dbReference type="EMBL" id="EMI17251.1"/>
    </source>
</evidence>
<accession>M5RDV6</accession>
<dbReference type="InterPro" id="IPR045584">
    <property type="entry name" value="Pilin-like"/>
</dbReference>
<reference evidence="4 5" key="1">
    <citation type="journal article" date="2013" name="Mar. Genomics">
        <title>Expression of sulfatases in Rhodopirellula baltica and the diversity of sulfatases in the genus Rhodopirellula.</title>
        <authorList>
            <person name="Wegner C.E."/>
            <person name="Richter-Heitmann T."/>
            <person name="Klindworth A."/>
            <person name="Klockow C."/>
            <person name="Richter M."/>
            <person name="Achstetter T."/>
            <person name="Glockner F.O."/>
            <person name="Harder J."/>
        </authorList>
    </citation>
    <scope>NUCLEOTIDE SEQUENCE [LARGE SCALE GENOMIC DNA]</scope>
    <source>
        <strain evidence="4 5">SM1</strain>
    </source>
</reference>
<dbReference type="OrthoDB" id="255848at2"/>
<keyword evidence="2" id="KW-0472">Membrane</keyword>
<dbReference type="Pfam" id="PF07963">
    <property type="entry name" value="N_methyl"/>
    <property type="match status" value="1"/>
</dbReference>
<dbReference type="PROSITE" id="PS00409">
    <property type="entry name" value="PROKAR_NTER_METHYL"/>
    <property type="match status" value="1"/>
</dbReference>
<dbReference type="PANTHER" id="PTHR30093">
    <property type="entry name" value="GENERAL SECRETION PATHWAY PROTEIN G"/>
    <property type="match status" value="1"/>
</dbReference>
<feature type="domain" description="DUF1559" evidence="3">
    <location>
        <begin position="36"/>
        <end position="346"/>
    </location>
</feature>
<evidence type="ECO:0000313" key="5">
    <source>
        <dbReference type="Proteomes" id="UP000011991"/>
    </source>
</evidence>
<name>M5RDV6_9BACT</name>
<dbReference type="PANTHER" id="PTHR30093:SF2">
    <property type="entry name" value="TYPE II SECRETION SYSTEM PROTEIN H"/>
    <property type="match status" value="1"/>
</dbReference>
<dbReference type="InterPro" id="IPR012902">
    <property type="entry name" value="N_methyl_site"/>
</dbReference>
<keyword evidence="2" id="KW-0812">Transmembrane</keyword>
<evidence type="ECO:0000256" key="1">
    <source>
        <dbReference type="SAM" id="MobiDB-lite"/>
    </source>
</evidence>
<dbReference type="EMBL" id="ANOG01000833">
    <property type="protein sequence ID" value="EMI17251.1"/>
    <property type="molecule type" value="Genomic_DNA"/>
</dbReference>
<dbReference type="SUPFAM" id="SSF54523">
    <property type="entry name" value="Pili subunits"/>
    <property type="match status" value="1"/>
</dbReference>
<protein>
    <submittedName>
        <fullName evidence="4">Protein containing DUF1559</fullName>
    </submittedName>
</protein>
<dbReference type="PATRIC" id="fig|1265738.3.peg.5818"/>
<dbReference type="InterPro" id="IPR011453">
    <property type="entry name" value="DUF1559"/>
</dbReference>
<comment type="caution">
    <text evidence="4">The sequence shown here is derived from an EMBL/GenBank/DDBJ whole genome shotgun (WGS) entry which is preliminary data.</text>
</comment>
<dbReference type="RefSeq" id="WP_008704286.1">
    <property type="nucleotide sequence ID" value="NZ_ANOG01000833.1"/>
</dbReference>
<evidence type="ECO:0000259" key="3">
    <source>
        <dbReference type="Pfam" id="PF07596"/>
    </source>
</evidence>
<keyword evidence="5" id="KW-1185">Reference proteome</keyword>
<dbReference type="Gene3D" id="3.30.700.10">
    <property type="entry name" value="Glycoprotein, Type 4 Pilin"/>
    <property type="match status" value="1"/>
</dbReference>
<proteinExistence type="predicted"/>
<dbReference type="NCBIfam" id="TIGR02532">
    <property type="entry name" value="IV_pilin_GFxxxE"/>
    <property type="match status" value="1"/>
</dbReference>
<feature type="region of interest" description="Disordered" evidence="1">
    <location>
        <begin position="197"/>
        <end position="229"/>
    </location>
</feature>
<dbReference type="InterPro" id="IPR027558">
    <property type="entry name" value="Pre_pil_HX9DG_C"/>
</dbReference>
<feature type="transmembrane region" description="Helical" evidence="2">
    <location>
        <begin position="12"/>
        <end position="35"/>
    </location>
</feature>
<organism evidence="4 5">
    <name type="scientific">Rhodopirellula maiorica SM1</name>
    <dbReference type="NCBI Taxonomy" id="1265738"/>
    <lineage>
        <taxon>Bacteria</taxon>
        <taxon>Pseudomonadati</taxon>
        <taxon>Planctomycetota</taxon>
        <taxon>Planctomycetia</taxon>
        <taxon>Pirellulales</taxon>
        <taxon>Pirellulaceae</taxon>
        <taxon>Novipirellula</taxon>
    </lineage>
</organism>
<dbReference type="AlphaFoldDB" id="M5RDV6"/>
<dbReference type="NCBIfam" id="TIGR04294">
    <property type="entry name" value="pre_pil_HX9DG"/>
    <property type="match status" value="1"/>
</dbReference>